<keyword evidence="2" id="KW-0547">Nucleotide-binding</keyword>
<dbReference type="AlphaFoldDB" id="A0A3L7AR37"/>
<sequence>MNSQKSTTATAWPAHETVARPWRQRQRGGTRADRVLSEVIAHVPPLIAERTVIPTPETVLVGERALVAAARSDARSRGRSAALGRFMVRCESVASSKIERIAPSTESLARAMAGQNASTEALSVVAAMEAIHTLLLRAGRSGRIALADIIDAHAALMRRDADLGDRAWAGRFRAEQNWLGGSDFSPRGAVYVPPPPDFVPGLMEDLIRFVNRDDVPVLAQAAIAHAQFESIHPFTDGNGRIGRALIGALLQRRGVTLHATLPVASGLGALRSGYFDALAAYRRGETDPLTQIIVAAITVAADEAGETFSRLAALPARWRGVIDARPDTPGGRICDYVCDQTTLMVSDLEALTGVRADTRDAVVEALERAGTLREVGGRRGERIWVVTDVIDELNDLESRIHAALSAGGPTYPR</sequence>
<dbReference type="RefSeq" id="WP_121688101.1">
    <property type="nucleotide sequence ID" value="NZ_RCUY01000005.1"/>
</dbReference>
<dbReference type="PANTHER" id="PTHR13504:SF38">
    <property type="entry name" value="FIDO DOMAIN-CONTAINING PROTEIN"/>
    <property type="match status" value="1"/>
</dbReference>
<dbReference type="EMBL" id="RCUY01000005">
    <property type="protein sequence ID" value="RLP82963.1"/>
    <property type="molecule type" value="Genomic_DNA"/>
</dbReference>
<evidence type="ECO:0000259" key="4">
    <source>
        <dbReference type="PROSITE" id="PS51459"/>
    </source>
</evidence>
<dbReference type="OrthoDB" id="9813719at2"/>
<dbReference type="InterPro" id="IPR040198">
    <property type="entry name" value="Fido_containing"/>
</dbReference>
<evidence type="ECO:0000256" key="1">
    <source>
        <dbReference type="PIRSR" id="PIRSR640198-1"/>
    </source>
</evidence>
<dbReference type="Pfam" id="PF02661">
    <property type="entry name" value="Fic"/>
    <property type="match status" value="1"/>
</dbReference>
<dbReference type="SUPFAM" id="SSF140931">
    <property type="entry name" value="Fic-like"/>
    <property type="match status" value="1"/>
</dbReference>
<keyword evidence="2" id="KW-0067">ATP-binding</keyword>
<organism evidence="5 6">
    <name type="scientific">Mycetocola lacteus</name>
    <dbReference type="NCBI Taxonomy" id="76637"/>
    <lineage>
        <taxon>Bacteria</taxon>
        <taxon>Bacillati</taxon>
        <taxon>Actinomycetota</taxon>
        <taxon>Actinomycetes</taxon>
        <taxon>Micrococcales</taxon>
        <taxon>Microbacteriaceae</taxon>
        <taxon>Mycetocola</taxon>
    </lineage>
</organism>
<feature type="compositionally biased region" description="Polar residues" evidence="3">
    <location>
        <begin position="1"/>
        <end position="10"/>
    </location>
</feature>
<dbReference type="InterPro" id="IPR003812">
    <property type="entry name" value="Fido"/>
</dbReference>
<dbReference type="PROSITE" id="PS51459">
    <property type="entry name" value="FIDO"/>
    <property type="match status" value="1"/>
</dbReference>
<feature type="active site" evidence="1">
    <location>
        <position position="232"/>
    </location>
</feature>
<name>A0A3L7AR37_9MICO</name>
<evidence type="ECO:0000256" key="3">
    <source>
        <dbReference type="SAM" id="MobiDB-lite"/>
    </source>
</evidence>
<dbReference type="PANTHER" id="PTHR13504">
    <property type="entry name" value="FIDO DOMAIN-CONTAINING PROTEIN DDB_G0283145"/>
    <property type="match status" value="1"/>
</dbReference>
<dbReference type="GO" id="GO:0005524">
    <property type="term" value="F:ATP binding"/>
    <property type="evidence" value="ECO:0007669"/>
    <property type="project" value="UniProtKB-KW"/>
</dbReference>
<comment type="caution">
    <text evidence="5">The sequence shown here is derived from an EMBL/GenBank/DDBJ whole genome shotgun (WGS) entry which is preliminary data.</text>
</comment>
<accession>A0A3L7AR37</accession>
<evidence type="ECO:0000256" key="2">
    <source>
        <dbReference type="PIRSR" id="PIRSR640198-2"/>
    </source>
</evidence>
<feature type="binding site" evidence="2">
    <location>
        <begin position="236"/>
        <end position="243"/>
    </location>
    <ligand>
        <name>ATP</name>
        <dbReference type="ChEBI" id="CHEBI:30616"/>
    </ligand>
</feature>
<keyword evidence="6" id="KW-1185">Reference proteome</keyword>
<evidence type="ECO:0000313" key="6">
    <source>
        <dbReference type="Proteomes" id="UP000269438"/>
    </source>
</evidence>
<dbReference type="Proteomes" id="UP000269438">
    <property type="component" value="Unassembled WGS sequence"/>
</dbReference>
<proteinExistence type="predicted"/>
<feature type="domain" description="Fido" evidence="4">
    <location>
        <begin position="144"/>
        <end position="295"/>
    </location>
</feature>
<reference evidence="5 6" key="1">
    <citation type="submission" date="2018-10" db="EMBL/GenBank/DDBJ databases">
        <authorList>
            <person name="Li J."/>
        </authorList>
    </citation>
    <scope>NUCLEOTIDE SEQUENCE [LARGE SCALE GENOMIC DNA]</scope>
    <source>
        <strain evidence="5 6">JCM 11654</strain>
    </source>
</reference>
<gene>
    <name evidence="5" type="ORF">D9V34_06880</name>
</gene>
<dbReference type="Gene3D" id="1.10.3290.10">
    <property type="entry name" value="Fido-like domain"/>
    <property type="match status" value="1"/>
</dbReference>
<evidence type="ECO:0000313" key="5">
    <source>
        <dbReference type="EMBL" id="RLP82963.1"/>
    </source>
</evidence>
<dbReference type="InterPro" id="IPR036597">
    <property type="entry name" value="Fido-like_dom_sf"/>
</dbReference>
<feature type="region of interest" description="Disordered" evidence="3">
    <location>
        <begin position="1"/>
        <end position="30"/>
    </location>
</feature>
<protein>
    <submittedName>
        <fullName evidence="5">Fic family protein</fullName>
    </submittedName>
</protein>